<dbReference type="PANTHER" id="PTHR43357">
    <property type="entry name" value="INNER MEMBRANE ABC TRANSPORTER PERMEASE PROTEIN YDCV"/>
    <property type="match status" value="1"/>
</dbReference>
<dbReference type="RefSeq" id="WP_046292428.1">
    <property type="nucleotide sequence ID" value="NZ_CP011253.3"/>
</dbReference>
<evidence type="ECO:0000256" key="6">
    <source>
        <dbReference type="ARBA" id="ARBA00022989"/>
    </source>
</evidence>
<dbReference type="OrthoDB" id="9178195at2"/>
<feature type="transmembrane region" description="Helical" evidence="8">
    <location>
        <begin position="107"/>
        <end position="127"/>
    </location>
</feature>
<comment type="subcellular location">
    <subcellularLocation>
        <location evidence="1">Cell inner membrane</location>
        <topology evidence="1">Multi-pass membrane protein</topology>
    </subcellularLocation>
    <subcellularLocation>
        <location evidence="8">Cell membrane</location>
        <topology evidence="8">Multi-pass membrane protein</topology>
    </subcellularLocation>
</comment>
<dbReference type="InterPro" id="IPR035906">
    <property type="entry name" value="MetI-like_sf"/>
</dbReference>
<keyword evidence="2 8" id="KW-0813">Transport</keyword>
<keyword evidence="7 8" id="KW-0472">Membrane</keyword>
<dbReference type="EMBL" id="CP011253">
    <property type="protein sequence ID" value="AKC71283.1"/>
    <property type="molecule type" value="Genomic_DNA"/>
</dbReference>
<evidence type="ECO:0000256" key="2">
    <source>
        <dbReference type="ARBA" id="ARBA00022448"/>
    </source>
</evidence>
<evidence type="ECO:0000256" key="4">
    <source>
        <dbReference type="ARBA" id="ARBA00022519"/>
    </source>
</evidence>
<feature type="transmembrane region" description="Helical" evidence="8">
    <location>
        <begin position="12"/>
        <end position="38"/>
    </location>
</feature>
<accession>A0A0E3U8G0</accession>
<dbReference type="PANTHER" id="PTHR43357:SF4">
    <property type="entry name" value="INNER MEMBRANE ABC TRANSPORTER PERMEASE PROTEIN YDCV"/>
    <property type="match status" value="1"/>
</dbReference>
<evidence type="ECO:0000313" key="11">
    <source>
        <dbReference type="Proteomes" id="UP000035050"/>
    </source>
</evidence>
<keyword evidence="4" id="KW-0997">Cell inner membrane</keyword>
<dbReference type="KEGG" id="pox:MB84_20160"/>
<dbReference type="HOGENOM" id="CLU_016047_3_1_4"/>
<name>A0A0E3U8G0_9BURK</name>
<feature type="transmembrane region" description="Helical" evidence="8">
    <location>
        <begin position="139"/>
        <end position="164"/>
    </location>
</feature>
<sequence>MNQLDSQYDRNGAGALAFHVLFLVFILAPLVVVCLVAFTPDNFLSIPTKHFSLRWFESLMSDEDFQSALRTSLWLGVMSATVSTALAVPTAMGLARYRFPGRDAINSFLLSPLMIPPVVLGIAFLRLFTLLDMGGSFESLVACHALLIFPYALRLIMAALVGQADEGERAARSLGAGRWTTFRRVTLPAIVPGVAGGWVLAFINSFDELTATIFVTSPETITLPVRIYMNMSETVDPSVAAISTLLIGVTLAVMLILDRIYGLNKVLVGNH</sequence>
<comment type="similarity">
    <text evidence="8">Belongs to the binding-protein-dependent transport system permease family.</text>
</comment>
<dbReference type="GO" id="GO:0005886">
    <property type="term" value="C:plasma membrane"/>
    <property type="evidence" value="ECO:0007669"/>
    <property type="project" value="UniProtKB-SubCell"/>
</dbReference>
<dbReference type="PROSITE" id="PS50928">
    <property type="entry name" value="ABC_TM1"/>
    <property type="match status" value="1"/>
</dbReference>
<dbReference type="CDD" id="cd06261">
    <property type="entry name" value="TM_PBP2"/>
    <property type="match status" value="1"/>
</dbReference>
<keyword evidence="6 8" id="KW-1133">Transmembrane helix</keyword>
<dbReference type="Pfam" id="PF00528">
    <property type="entry name" value="BPD_transp_1"/>
    <property type="match status" value="1"/>
</dbReference>
<dbReference type="GO" id="GO:0055085">
    <property type="term" value="P:transmembrane transport"/>
    <property type="evidence" value="ECO:0007669"/>
    <property type="project" value="InterPro"/>
</dbReference>
<evidence type="ECO:0000256" key="3">
    <source>
        <dbReference type="ARBA" id="ARBA00022475"/>
    </source>
</evidence>
<dbReference type="InterPro" id="IPR000515">
    <property type="entry name" value="MetI-like"/>
</dbReference>
<evidence type="ECO:0000256" key="7">
    <source>
        <dbReference type="ARBA" id="ARBA00023136"/>
    </source>
</evidence>
<feature type="transmembrane region" description="Helical" evidence="8">
    <location>
        <begin position="185"/>
        <end position="203"/>
    </location>
</feature>
<evidence type="ECO:0000259" key="9">
    <source>
        <dbReference type="PROSITE" id="PS50928"/>
    </source>
</evidence>
<evidence type="ECO:0000256" key="1">
    <source>
        <dbReference type="ARBA" id="ARBA00004429"/>
    </source>
</evidence>
<reference evidence="10" key="1">
    <citation type="submission" date="2016-06" db="EMBL/GenBank/DDBJ databases">
        <title>Pandoraea oxalativorans DSM 23570 Genome Sequencing.</title>
        <authorList>
            <person name="Ee R."/>
            <person name="Lim Y.-L."/>
            <person name="Yong D."/>
            <person name="Yin W.-F."/>
            <person name="Chan K.-G."/>
        </authorList>
    </citation>
    <scope>NUCLEOTIDE SEQUENCE</scope>
    <source>
        <strain evidence="10">DSM 23570</strain>
    </source>
</reference>
<keyword evidence="3" id="KW-1003">Cell membrane</keyword>
<protein>
    <submittedName>
        <fullName evidence="10">ABC transporter permease</fullName>
    </submittedName>
</protein>
<dbReference type="AlphaFoldDB" id="A0A0E3U8G0"/>
<dbReference type="Gene3D" id="1.10.3720.10">
    <property type="entry name" value="MetI-like"/>
    <property type="match status" value="1"/>
</dbReference>
<dbReference type="SUPFAM" id="SSF161098">
    <property type="entry name" value="MetI-like"/>
    <property type="match status" value="1"/>
</dbReference>
<proteinExistence type="inferred from homology"/>
<organism evidence="10 11">
    <name type="scientific">Pandoraea oxalativorans</name>
    <dbReference type="NCBI Taxonomy" id="573737"/>
    <lineage>
        <taxon>Bacteria</taxon>
        <taxon>Pseudomonadati</taxon>
        <taxon>Pseudomonadota</taxon>
        <taxon>Betaproteobacteria</taxon>
        <taxon>Burkholderiales</taxon>
        <taxon>Burkholderiaceae</taxon>
        <taxon>Pandoraea</taxon>
    </lineage>
</organism>
<evidence type="ECO:0000313" key="10">
    <source>
        <dbReference type="EMBL" id="AKC71283.1"/>
    </source>
</evidence>
<keyword evidence="5 8" id="KW-0812">Transmembrane</keyword>
<evidence type="ECO:0000256" key="8">
    <source>
        <dbReference type="RuleBase" id="RU363032"/>
    </source>
</evidence>
<dbReference type="PATRIC" id="fig|573737.6.peg.5015"/>
<dbReference type="Proteomes" id="UP000035050">
    <property type="component" value="Chromosome"/>
</dbReference>
<gene>
    <name evidence="10" type="ORF">MB84_20160</name>
</gene>
<feature type="transmembrane region" description="Helical" evidence="8">
    <location>
        <begin position="238"/>
        <end position="257"/>
    </location>
</feature>
<evidence type="ECO:0000256" key="5">
    <source>
        <dbReference type="ARBA" id="ARBA00022692"/>
    </source>
</evidence>
<feature type="domain" description="ABC transmembrane type-1" evidence="9">
    <location>
        <begin position="69"/>
        <end position="257"/>
    </location>
</feature>
<keyword evidence="11" id="KW-1185">Reference proteome</keyword>
<feature type="transmembrane region" description="Helical" evidence="8">
    <location>
        <begin position="73"/>
        <end position="95"/>
    </location>
</feature>